<gene>
    <name evidence="1" type="ORF">DPM13_17890</name>
</gene>
<proteinExistence type="predicted"/>
<dbReference type="EMBL" id="CP030239">
    <property type="protein sequence ID" value="AWX94153.1"/>
    <property type="molecule type" value="Genomic_DNA"/>
</dbReference>
<accession>A0ABM6WU68</accession>
<organism evidence="1 2">
    <name type="scientific">Paracoccus mutanolyticus</name>
    <dbReference type="NCBI Taxonomy" id="1499308"/>
    <lineage>
        <taxon>Bacteria</taxon>
        <taxon>Pseudomonadati</taxon>
        <taxon>Pseudomonadota</taxon>
        <taxon>Alphaproteobacteria</taxon>
        <taxon>Rhodobacterales</taxon>
        <taxon>Paracoccaceae</taxon>
        <taxon>Paracoccus</taxon>
    </lineage>
</organism>
<dbReference type="SUPFAM" id="SSF88723">
    <property type="entry name" value="PIN domain-like"/>
    <property type="match status" value="1"/>
</dbReference>
<dbReference type="Gene3D" id="3.40.50.1010">
    <property type="entry name" value="5'-nuclease"/>
    <property type="match status" value="1"/>
</dbReference>
<evidence type="ECO:0000313" key="1">
    <source>
        <dbReference type="EMBL" id="AWX94153.1"/>
    </source>
</evidence>
<keyword evidence="2" id="KW-1185">Reference proteome</keyword>
<evidence type="ECO:0008006" key="3">
    <source>
        <dbReference type="Google" id="ProtNLM"/>
    </source>
</evidence>
<dbReference type="InterPro" id="IPR029060">
    <property type="entry name" value="PIN-like_dom_sf"/>
</dbReference>
<sequence>MQAGFCRSRESWPYLVAAMAAGKASGRPRSSVDTIIAAVAEANDCIVVTDNEKDFFDTEIVNPIWDGDGGRI</sequence>
<reference evidence="1 2" key="1">
    <citation type="submission" date="2018-06" db="EMBL/GenBank/DDBJ databases">
        <title>Complete genome sequence of Paracoccus mutanolyticus strain RSP-02 isolated from cellulosic waste.</title>
        <authorList>
            <person name="Amrutha R.N."/>
            <person name="Shrivastav A."/>
            <person name="Buddana S.K."/>
            <person name="Deshpande U."/>
            <person name="Prakasham R.S."/>
        </authorList>
    </citation>
    <scope>NUCLEOTIDE SEQUENCE [LARGE SCALE GENOMIC DNA]</scope>
    <source>
        <strain evidence="1 2">RSP-02</strain>
    </source>
</reference>
<name>A0ABM6WU68_9RHOB</name>
<evidence type="ECO:0000313" key="2">
    <source>
        <dbReference type="Proteomes" id="UP000249922"/>
    </source>
</evidence>
<protein>
    <recommendedName>
        <fullName evidence="3">PIN domain-containing protein</fullName>
    </recommendedName>
</protein>
<dbReference type="Proteomes" id="UP000249922">
    <property type="component" value="Chromosome"/>
</dbReference>